<dbReference type="InterPro" id="IPR014434">
    <property type="entry name" value="Monothiol_GRX"/>
</dbReference>
<dbReference type="InterPro" id="IPR002109">
    <property type="entry name" value="Glutaredoxin"/>
</dbReference>
<dbReference type="PANTHER" id="PTHR10293:SF72">
    <property type="entry name" value="MONOTHIOL GLUTAREDOXIN-S14, CHLOROPLASTIC"/>
    <property type="match status" value="1"/>
</dbReference>
<dbReference type="PIRSF" id="PIRSF005894">
    <property type="entry name" value="Monothiol_GRX"/>
    <property type="match status" value="1"/>
</dbReference>
<evidence type="ECO:0000256" key="4">
    <source>
        <dbReference type="ARBA" id="ARBA00023004"/>
    </source>
</evidence>
<proteinExistence type="inferred from homology"/>
<protein>
    <recommendedName>
        <fullName evidence="7">Glutaredoxin domain-containing protein</fullName>
    </recommendedName>
</protein>
<accession>A0A381T6W7</accession>
<gene>
    <name evidence="8" type="ORF">METZ01_LOCUS64328</name>
</gene>
<dbReference type="NCBIfam" id="TIGR00365">
    <property type="entry name" value="Grx4 family monothiol glutaredoxin"/>
    <property type="match status" value="1"/>
</dbReference>
<dbReference type="AlphaFoldDB" id="A0A381T6W7"/>
<dbReference type="Gene3D" id="3.40.30.10">
    <property type="entry name" value="Glutaredoxin"/>
    <property type="match status" value="1"/>
</dbReference>
<dbReference type="PANTHER" id="PTHR10293">
    <property type="entry name" value="GLUTAREDOXIN FAMILY MEMBER"/>
    <property type="match status" value="1"/>
</dbReference>
<dbReference type="EMBL" id="UINC01004061">
    <property type="protein sequence ID" value="SVA11474.1"/>
    <property type="molecule type" value="Genomic_DNA"/>
</dbReference>
<dbReference type="GO" id="GO:0051537">
    <property type="term" value="F:2 iron, 2 sulfur cluster binding"/>
    <property type="evidence" value="ECO:0007669"/>
    <property type="project" value="UniProtKB-KW"/>
</dbReference>
<dbReference type="GO" id="GO:0046872">
    <property type="term" value="F:metal ion binding"/>
    <property type="evidence" value="ECO:0007669"/>
    <property type="project" value="UniProtKB-KW"/>
</dbReference>
<dbReference type="InterPro" id="IPR004480">
    <property type="entry name" value="Monothiol_GRX-rel"/>
</dbReference>
<name>A0A381T6W7_9ZZZZ</name>
<dbReference type="InterPro" id="IPR033658">
    <property type="entry name" value="GRX_PICOT-like"/>
</dbReference>
<organism evidence="8">
    <name type="scientific">marine metagenome</name>
    <dbReference type="NCBI Taxonomy" id="408172"/>
    <lineage>
        <taxon>unclassified sequences</taxon>
        <taxon>metagenomes</taxon>
        <taxon>ecological metagenomes</taxon>
    </lineage>
</organism>
<comment type="similarity">
    <text evidence="1">Belongs to the glutaredoxin family. Monothiol subfamily.</text>
</comment>
<keyword evidence="5" id="KW-0411">Iron-sulfur</keyword>
<evidence type="ECO:0000313" key="8">
    <source>
        <dbReference type="EMBL" id="SVA11474.1"/>
    </source>
</evidence>
<evidence type="ECO:0000256" key="2">
    <source>
        <dbReference type="ARBA" id="ARBA00022714"/>
    </source>
</evidence>
<dbReference type="CDD" id="cd03028">
    <property type="entry name" value="GRX_PICOT_like"/>
    <property type="match status" value="1"/>
</dbReference>
<reference evidence="8" key="1">
    <citation type="submission" date="2018-05" db="EMBL/GenBank/DDBJ databases">
        <authorList>
            <person name="Lanie J.A."/>
            <person name="Ng W.-L."/>
            <person name="Kazmierczak K.M."/>
            <person name="Andrzejewski T.M."/>
            <person name="Davidsen T.M."/>
            <person name="Wayne K.J."/>
            <person name="Tettelin H."/>
            <person name="Glass J.I."/>
            <person name="Rusch D."/>
            <person name="Podicherti R."/>
            <person name="Tsui H.-C.T."/>
            <person name="Winkler M.E."/>
        </authorList>
    </citation>
    <scope>NUCLEOTIDE SEQUENCE</scope>
</reference>
<feature type="domain" description="Glutaredoxin" evidence="7">
    <location>
        <begin position="16"/>
        <end position="80"/>
    </location>
</feature>
<keyword evidence="6" id="KW-0676">Redox-active center</keyword>
<evidence type="ECO:0000259" key="7">
    <source>
        <dbReference type="Pfam" id="PF00462"/>
    </source>
</evidence>
<evidence type="ECO:0000256" key="6">
    <source>
        <dbReference type="ARBA" id="ARBA00023284"/>
    </source>
</evidence>
<keyword evidence="2" id="KW-0001">2Fe-2S</keyword>
<dbReference type="PROSITE" id="PS51354">
    <property type="entry name" value="GLUTAREDOXIN_2"/>
    <property type="match status" value="1"/>
</dbReference>
<evidence type="ECO:0000256" key="1">
    <source>
        <dbReference type="ARBA" id="ARBA00009630"/>
    </source>
</evidence>
<keyword evidence="3" id="KW-0479">Metal-binding</keyword>
<dbReference type="SUPFAM" id="SSF52833">
    <property type="entry name" value="Thioredoxin-like"/>
    <property type="match status" value="1"/>
</dbReference>
<dbReference type="FunFam" id="3.40.30.10:FF:000005">
    <property type="entry name" value="Glutaredoxin 5"/>
    <property type="match status" value="1"/>
</dbReference>
<evidence type="ECO:0000256" key="3">
    <source>
        <dbReference type="ARBA" id="ARBA00022723"/>
    </source>
</evidence>
<dbReference type="Pfam" id="PF00462">
    <property type="entry name" value="Glutaredoxin"/>
    <property type="match status" value="1"/>
</dbReference>
<keyword evidence="4" id="KW-0408">Iron</keyword>
<dbReference type="GO" id="GO:0015036">
    <property type="term" value="F:disulfide oxidoreductase activity"/>
    <property type="evidence" value="ECO:0007669"/>
    <property type="project" value="InterPro"/>
</dbReference>
<sequence>MTQKEQIIDDIENTPIILFMKGTKDRPMCGFSARVVNILNSHSVVYQDVNILEDPEIRVNLSEYSNWPTIPQLFVKGELIGGCDIVMELEGKGELSGVLQSAGT</sequence>
<dbReference type="InterPro" id="IPR036249">
    <property type="entry name" value="Thioredoxin-like_sf"/>
</dbReference>
<evidence type="ECO:0000256" key="5">
    <source>
        <dbReference type="ARBA" id="ARBA00023014"/>
    </source>
</evidence>